<dbReference type="EMBL" id="KI288478">
    <property type="protein sequence ID" value="ESA09098.1"/>
    <property type="molecule type" value="Genomic_DNA"/>
</dbReference>
<gene>
    <name evidence="1" type="ORF">GLOINDRAFT_30939</name>
</gene>
<organism evidence="1">
    <name type="scientific">Rhizophagus irregularis (strain DAOM 181602 / DAOM 197198 / MUCL 43194)</name>
    <name type="common">Arbuscular mycorrhizal fungus</name>
    <name type="synonym">Glomus intraradices</name>
    <dbReference type="NCBI Taxonomy" id="747089"/>
    <lineage>
        <taxon>Eukaryota</taxon>
        <taxon>Fungi</taxon>
        <taxon>Fungi incertae sedis</taxon>
        <taxon>Mucoromycota</taxon>
        <taxon>Glomeromycotina</taxon>
        <taxon>Glomeromycetes</taxon>
        <taxon>Glomerales</taxon>
        <taxon>Glomeraceae</taxon>
        <taxon>Rhizophagus</taxon>
    </lineage>
</organism>
<dbReference type="HOGENOM" id="CLU_2147175_0_0_1"/>
<reference evidence="1" key="1">
    <citation type="submission" date="2013-07" db="EMBL/GenBank/DDBJ databases">
        <title>The genome of an arbuscular mycorrhizal fungus provides insights into the evolution of the oldest plant symbiosis.</title>
        <authorList>
            <consortium name="DOE Joint Genome Institute"/>
            <person name="Tisserant E."/>
            <person name="Malbreil M."/>
            <person name="Kuo A."/>
            <person name="Kohler A."/>
            <person name="Symeonidi A."/>
            <person name="Balestrini R."/>
            <person name="Charron P."/>
            <person name="Duensing N."/>
            <person name="Frei-dit-Frey N."/>
            <person name="Gianinazzi-Pearson V."/>
            <person name="Gilbert B."/>
            <person name="Handa Y."/>
            <person name="Hijri M."/>
            <person name="Kaul R."/>
            <person name="Kawaguchi M."/>
            <person name="Krajinski F."/>
            <person name="Lammers P."/>
            <person name="Lapierre D."/>
            <person name="Masclaux F.G."/>
            <person name="Murat C."/>
            <person name="Morin E."/>
            <person name="Ndikumana S."/>
            <person name="Pagni M."/>
            <person name="Petitpierre D."/>
            <person name="Requena N."/>
            <person name="Rosikiewicz P."/>
            <person name="Riley R."/>
            <person name="Saito K."/>
            <person name="San Clemente H."/>
            <person name="Shapiro H."/>
            <person name="van Tuinen D."/>
            <person name="Becard G."/>
            <person name="Bonfante P."/>
            <person name="Paszkowski U."/>
            <person name="Shachar-Hill Y."/>
            <person name="Young J.P."/>
            <person name="Sanders I.R."/>
            <person name="Henrissat B."/>
            <person name="Rensing S.A."/>
            <person name="Grigoriev I.V."/>
            <person name="Corradi N."/>
            <person name="Roux C."/>
            <person name="Martin F."/>
        </authorList>
    </citation>
    <scope>NUCLEOTIDE SEQUENCE</scope>
    <source>
        <strain evidence="1">DAOM 197198</strain>
    </source>
</reference>
<proteinExistence type="predicted"/>
<accession>U9TS16</accession>
<name>U9TS16_RHIID</name>
<evidence type="ECO:0000313" key="1">
    <source>
        <dbReference type="EMBL" id="ESA09098.1"/>
    </source>
</evidence>
<dbReference type="AlphaFoldDB" id="U9TS16"/>
<sequence>MLPFFCIAAYFQSATYHITFILPHWYLEPNIKQETLLQQISAIILYSITNSEKNHSITNSTFNNPNITKHKERPLKRLQSFVEQTSKGKHVLKIDINNNENAEGGRSRLLLK</sequence>
<protein>
    <submittedName>
        <fullName evidence="1">Uncharacterized protein</fullName>
    </submittedName>
</protein>